<dbReference type="Pfam" id="PF16694">
    <property type="entry name" value="Cytochrome_P460"/>
    <property type="match status" value="1"/>
</dbReference>
<comment type="caution">
    <text evidence="2">The sequence shown here is derived from an EMBL/GenBank/DDBJ whole genome shotgun (WGS) entry which is preliminary data.</text>
</comment>
<gene>
    <name evidence="2" type="ORF">ACFOSX_05725</name>
</gene>
<evidence type="ECO:0000313" key="2">
    <source>
        <dbReference type="EMBL" id="MFC3876726.1"/>
    </source>
</evidence>
<evidence type="ECO:0000313" key="3">
    <source>
        <dbReference type="Proteomes" id="UP001595812"/>
    </source>
</evidence>
<proteinExistence type="predicted"/>
<accession>A0ABV8AJ19</accession>
<name>A0ABV8AJ19_9FLAO</name>
<dbReference type="InterPro" id="IPR038142">
    <property type="entry name" value="Cytochrome_P460_sp"/>
</dbReference>
<dbReference type="InterPro" id="IPR032033">
    <property type="entry name" value="Cytochrome_P460"/>
</dbReference>
<dbReference type="EMBL" id="JBHSAT010000004">
    <property type="protein sequence ID" value="MFC3876726.1"/>
    <property type="molecule type" value="Genomic_DNA"/>
</dbReference>
<keyword evidence="3" id="KW-1185">Reference proteome</keyword>
<dbReference type="CDD" id="cd20751">
    <property type="entry name" value="cyt_P460_Ne-like"/>
    <property type="match status" value="1"/>
</dbReference>
<evidence type="ECO:0000259" key="1">
    <source>
        <dbReference type="Pfam" id="PF16694"/>
    </source>
</evidence>
<dbReference type="Gene3D" id="3.50.70.20">
    <property type="entry name" value="Cytochrome P460"/>
    <property type="match status" value="1"/>
</dbReference>
<reference evidence="3" key="1">
    <citation type="journal article" date="2019" name="Int. J. Syst. Evol. Microbiol.">
        <title>The Global Catalogue of Microorganisms (GCM) 10K type strain sequencing project: providing services to taxonomists for standard genome sequencing and annotation.</title>
        <authorList>
            <consortium name="The Broad Institute Genomics Platform"/>
            <consortium name="The Broad Institute Genome Sequencing Center for Infectious Disease"/>
            <person name="Wu L."/>
            <person name="Ma J."/>
        </authorList>
    </citation>
    <scope>NUCLEOTIDE SEQUENCE [LARGE SCALE GENOMIC DNA]</scope>
    <source>
        <strain evidence="3">CECT 8979</strain>
    </source>
</reference>
<dbReference type="Proteomes" id="UP001595812">
    <property type="component" value="Unassembled WGS sequence"/>
</dbReference>
<dbReference type="RefSeq" id="WP_386097903.1">
    <property type="nucleotide sequence ID" value="NZ_JBHSAT010000004.1"/>
</dbReference>
<protein>
    <submittedName>
        <fullName evidence="2">Cytochrome P460 family protein</fullName>
    </submittedName>
</protein>
<dbReference type="PROSITE" id="PS51257">
    <property type="entry name" value="PROKAR_LIPOPROTEIN"/>
    <property type="match status" value="1"/>
</dbReference>
<feature type="domain" description="Cytochrome P460" evidence="1">
    <location>
        <begin position="42"/>
        <end position="178"/>
    </location>
</feature>
<sequence length="202" mass="22428">MKTIVSKVIAIILISLSFSCGEKDNYEKVTYFTMQGDELKRPTDYRSWVFVGAPLTPNDMNNGKAAFPEFHNVYIDPQSYDEYKATGKWRDGTILVKELVSVGSKAAASGNGYFMGDYIGLEATIKSSKHFPDEPGNWAYFSFTTPPDEDLKNMATPFATNMCNSCHATSAKDDFVFTQYYPVLRAAKGVGAEMVPENTSAR</sequence>
<organism evidence="2 3">
    <name type="scientific">Winogradskyella maritima</name>
    <dbReference type="NCBI Taxonomy" id="1517766"/>
    <lineage>
        <taxon>Bacteria</taxon>
        <taxon>Pseudomonadati</taxon>
        <taxon>Bacteroidota</taxon>
        <taxon>Flavobacteriia</taxon>
        <taxon>Flavobacteriales</taxon>
        <taxon>Flavobacteriaceae</taxon>
        <taxon>Winogradskyella</taxon>
    </lineage>
</organism>